<dbReference type="AlphaFoldDB" id="A0A8C6PA86"/>
<keyword evidence="5" id="KW-1185">Reference proteome</keyword>
<sequence>MQGICRFKGTTAMFSSRYLPVFSVFLLDPSLVYCLNRCGQKWCAKDQICCGNRNSTCCKQPTVNIYSSIAVLTRKLSGILIILLLFAVGYFIHRILCSRSRQPTPSQSRPPPVTTSRELLMESCPPEAFTDPAPFPQLPSYDECNRLPTYEETIRDGNRGPPGSNMGQAS</sequence>
<name>A0A8C6PA86_NOTFU</name>
<keyword evidence="2" id="KW-0472">Membrane</keyword>
<keyword evidence="3" id="KW-0732">Signal</keyword>
<reference evidence="4" key="2">
    <citation type="submission" date="2025-08" db="UniProtKB">
        <authorList>
            <consortium name="Ensembl"/>
        </authorList>
    </citation>
    <scope>IDENTIFICATION</scope>
</reference>
<feature type="transmembrane region" description="Helical" evidence="2">
    <location>
        <begin position="76"/>
        <end position="96"/>
    </location>
</feature>
<dbReference type="Pfam" id="PF15843">
    <property type="entry name" value="DUF4719"/>
    <property type="match status" value="1"/>
</dbReference>
<accession>A0A8C6PA86</accession>
<organism evidence="4 5">
    <name type="scientific">Nothobranchius furzeri</name>
    <name type="common">Turquoise killifish</name>
    <dbReference type="NCBI Taxonomy" id="105023"/>
    <lineage>
        <taxon>Eukaryota</taxon>
        <taxon>Metazoa</taxon>
        <taxon>Chordata</taxon>
        <taxon>Craniata</taxon>
        <taxon>Vertebrata</taxon>
        <taxon>Euteleostomi</taxon>
        <taxon>Actinopterygii</taxon>
        <taxon>Neopterygii</taxon>
        <taxon>Teleostei</taxon>
        <taxon>Neoteleostei</taxon>
        <taxon>Acanthomorphata</taxon>
        <taxon>Ovalentaria</taxon>
        <taxon>Atherinomorphae</taxon>
        <taxon>Cyprinodontiformes</taxon>
        <taxon>Nothobranchiidae</taxon>
        <taxon>Nothobranchius</taxon>
    </lineage>
</organism>
<feature type="signal peptide" evidence="3">
    <location>
        <begin position="1"/>
        <end position="34"/>
    </location>
</feature>
<dbReference type="PANTHER" id="PTHR38505:SF1">
    <property type="entry name" value="RIKEN CDNA 1110032F04 GENE"/>
    <property type="match status" value="1"/>
</dbReference>
<evidence type="ECO:0000256" key="1">
    <source>
        <dbReference type="SAM" id="MobiDB-lite"/>
    </source>
</evidence>
<evidence type="ECO:0000256" key="3">
    <source>
        <dbReference type="SAM" id="SignalP"/>
    </source>
</evidence>
<dbReference type="GeneTree" id="ENSGT00940000174564"/>
<evidence type="ECO:0000313" key="4">
    <source>
        <dbReference type="Ensembl" id="ENSNFUP00015040753.1"/>
    </source>
</evidence>
<feature type="region of interest" description="Disordered" evidence="1">
    <location>
        <begin position="149"/>
        <end position="170"/>
    </location>
</feature>
<feature type="chain" id="PRO_5034771670" description="Transmembrane protein 92" evidence="3">
    <location>
        <begin position="35"/>
        <end position="170"/>
    </location>
</feature>
<reference evidence="4" key="1">
    <citation type="submission" date="2014-08" db="EMBL/GenBank/DDBJ databases">
        <authorList>
            <person name="Senf B."/>
            <person name="Petzold A."/>
            <person name="Downie B.R."/>
            <person name="Koch P."/>
            <person name="Platzer M."/>
        </authorList>
    </citation>
    <scope>NUCLEOTIDE SEQUENCE [LARGE SCALE GENOMIC DNA]</scope>
    <source>
        <strain evidence="4">GRZ</strain>
    </source>
</reference>
<keyword evidence="2" id="KW-0812">Transmembrane</keyword>
<dbReference type="PANTHER" id="PTHR38505">
    <property type="entry name" value="HYPOTHETICAL PROTEIN LOC100362176"/>
    <property type="match status" value="1"/>
</dbReference>
<proteinExistence type="predicted"/>
<evidence type="ECO:0000256" key="2">
    <source>
        <dbReference type="SAM" id="Phobius"/>
    </source>
</evidence>
<protein>
    <recommendedName>
        <fullName evidence="6">Transmembrane protein 92</fullName>
    </recommendedName>
</protein>
<evidence type="ECO:0008006" key="6">
    <source>
        <dbReference type="Google" id="ProtNLM"/>
    </source>
</evidence>
<dbReference type="Proteomes" id="UP000694548">
    <property type="component" value="Chromosome sgr09"/>
</dbReference>
<dbReference type="Ensembl" id="ENSNFUT00015042540.1">
    <property type="protein sequence ID" value="ENSNFUP00015040753.1"/>
    <property type="gene ID" value="ENSNFUG00015019554.1"/>
</dbReference>
<keyword evidence="2" id="KW-1133">Transmembrane helix</keyword>
<dbReference type="InterPro" id="IPR031696">
    <property type="entry name" value="DUF4719"/>
</dbReference>
<evidence type="ECO:0000313" key="5">
    <source>
        <dbReference type="Proteomes" id="UP000694548"/>
    </source>
</evidence>
<reference evidence="4" key="3">
    <citation type="submission" date="2025-09" db="UniProtKB">
        <authorList>
            <consortium name="Ensembl"/>
        </authorList>
    </citation>
    <scope>IDENTIFICATION</scope>
</reference>